<dbReference type="Proteomes" id="UP000193900">
    <property type="component" value="Unassembled WGS sequence"/>
</dbReference>
<evidence type="ECO:0000259" key="2">
    <source>
        <dbReference type="Pfam" id="PF01321"/>
    </source>
</evidence>
<dbReference type="Gene3D" id="3.90.230.10">
    <property type="entry name" value="Creatinase/methionine aminopeptidase superfamily"/>
    <property type="match status" value="1"/>
</dbReference>
<dbReference type="InterPro" id="IPR036005">
    <property type="entry name" value="Creatinase/aminopeptidase-like"/>
</dbReference>
<keyword evidence="3" id="KW-0378">Hydrolase</keyword>
<dbReference type="InterPro" id="IPR000587">
    <property type="entry name" value="Creatinase_N"/>
</dbReference>
<dbReference type="PANTHER" id="PTHR46112:SF2">
    <property type="entry name" value="XAA-PRO AMINOPEPTIDASE P-RELATED"/>
    <property type="match status" value="1"/>
</dbReference>
<dbReference type="PANTHER" id="PTHR46112">
    <property type="entry name" value="AMINOPEPTIDASE"/>
    <property type="match status" value="1"/>
</dbReference>
<name>A0A1Y5RAE8_9RHOB</name>
<dbReference type="Pfam" id="PF00557">
    <property type="entry name" value="Peptidase_M24"/>
    <property type="match status" value="1"/>
</dbReference>
<accession>A0A1Y5RAE8</accession>
<dbReference type="Pfam" id="PF01321">
    <property type="entry name" value="Creatinase_N"/>
    <property type="match status" value="1"/>
</dbReference>
<reference evidence="3 4" key="1">
    <citation type="submission" date="2017-03" db="EMBL/GenBank/DDBJ databases">
        <authorList>
            <person name="Afonso C.L."/>
            <person name="Miller P.J."/>
            <person name="Scott M.A."/>
            <person name="Spackman E."/>
            <person name="Goraichik I."/>
            <person name="Dimitrov K.M."/>
            <person name="Suarez D.L."/>
            <person name="Swayne D.E."/>
        </authorList>
    </citation>
    <scope>NUCLEOTIDE SEQUENCE [LARGE SCALE GENOMIC DNA]</scope>
    <source>
        <strain evidence="3 4">CECT 7023</strain>
    </source>
</reference>
<dbReference type="InterPro" id="IPR000994">
    <property type="entry name" value="Pept_M24"/>
</dbReference>
<dbReference type="InterPro" id="IPR029149">
    <property type="entry name" value="Creatin/AminoP/Spt16_N"/>
</dbReference>
<dbReference type="InterPro" id="IPR050659">
    <property type="entry name" value="Peptidase_M24B"/>
</dbReference>
<keyword evidence="4" id="KW-1185">Reference proteome</keyword>
<dbReference type="EC" id="3.5.3.3" evidence="3"/>
<dbReference type="SUPFAM" id="SSF55920">
    <property type="entry name" value="Creatinase/aminopeptidase"/>
    <property type="match status" value="1"/>
</dbReference>
<feature type="domain" description="Peptidase M24" evidence="1">
    <location>
        <begin position="171"/>
        <end position="378"/>
    </location>
</feature>
<dbReference type="CDD" id="cd01066">
    <property type="entry name" value="APP_MetAP"/>
    <property type="match status" value="1"/>
</dbReference>
<feature type="domain" description="Creatinase N-terminal" evidence="2">
    <location>
        <begin position="18"/>
        <end position="162"/>
    </location>
</feature>
<protein>
    <submittedName>
        <fullName evidence="3">Creatinase</fullName>
        <ecNumber evidence="3">3.5.3.3</ecNumber>
    </submittedName>
</protein>
<dbReference type="RefSeq" id="WP_085876946.1">
    <property type="nucleotide sequence ID" value="NZ_FWFZ01000001.1"/>
</dbReference>
<dbReference type="Gene3D" id="3.40.350.10">
    <property type="entry name" value="Creatinase/prolidase N-terminal domain"/>
    <property type="match status" value="1"/>
</dbReference>
<dbReference type="OrthoDB" id="9761809at2"/>
<dbReference type="EMBL" id="FWFZ01000001">
    <property type="protein sequence ID" value="SLN12888.1"/>
    <property type="molecule type" value="Genomic_DNA"/>
</dbReference>
<gene>
    <name evidence="3" type="ORF">ROA7023_00003</name>
</gene>
<evidence type="ECO:0000313" key="4">
    <source>
        <dbReference type="Proteomes" id="UP000193900"/>
    </source>
</evidence>
<organism evidence="3 4">
    <name type="scientific">Roseisalinus antarcticus</name>
    <dbReference type="NCBI Taxonomy" id="254357"/>
    <lineage>
        <taxon>Bacteria</taxon>
        <taxon>Pseudomonadati</taxon>
        <taxon>Pseudomonadota</taxon>
        <taxon>Alphaproteobacteria</taxon>
        <taxon>Rhodobacterales</taxon>
        <taxon>Roseobacteraceae</taxon>
        <taxon>Roseisalinus</taxon>
    </lineage>
</organism>
<dbReference type="AlphaFoldDB" id="A0A1Y5RAE8"/>
<dbReference type="SUPFAM" id="SSF53092">
    <property type="entry name" value="Creatinase/prolidase N-terminal domain"/>
    <property type="match status" value="1"/>
</dbReference>
<dbReference type="GO" id="GO:0016980">
    <property type="term" value="F:creatinase activity"/>
    <property type="evidence" value="ECO:0007669"/>
    <property type="project" value="UniProtKB-EC"/>
</dbReference>
<evidence type="ECO:0000259" key="1">
    <source>
        <dbReference type="Pfam" id="PF00557"/>
    </source>
</evidence>
<proteinExistence type="predicted"/>
<evidence type="ECO:0000313" key="3">
    <source>
        <dbReference type="EMBL" id="SLN12888.1"/>
    </source>
</evidence>
<sequence>MPSSRTSPSFPDSEYWDRIEKTRAAMEAEGLDAILITDPSNMSWISGYDGWTFYVHQAVLLSMEGEPVWWGRGIDAAGAMRTVFMEEDNIFGYADDYVQNPDKHPMEDLAKLVDAYGHGTQRVGIEMDNYYFSASAYKTLLKCLPKADFQDCTGLVNWQRTIKSEFELIYMRRAADIVTAMHEKIRNFAEPGMPKHKLVAEIYHTGISGVGGHWGDYPAIVPMAPSGLDATAPHLTWDDTPLRTGEATFFEIAGAHRRYHCPQSRTLFLGKPPQKYLDAEMAVDDATEAALEQARPGNRCEDIANAFNAALARHGFIKDNRCGYAIGLSYPPDWGERTMSFRAGDRTELLPGMTFHFMPALWLDDGGIETTEPILITENGHDRLCDTPGGLVVKA</sequence>